<dbReference type="RefSeq" id="XP_001831662.2">
    <property type="nucleotide sequence ID" value="XM_001831610.2"/>
</dbReference>
<dbReference type="GeneID" id="6008136"/>
<feature type="chain" id="PRO_5002724491" evidence="1">
    <location>
        <begin position="23"/>
        <end position="297"/>
    </location>
</feature>
<proteinExistence type="predicted"/>
<gene>
    <name evidence="2" type="ORF">CC1G_05733</name>
</gene>
<evidence type="ECO:0000313" key="3">
    <source>
        <dbReference type="Proteomes" id="UP000001861"/>
    </source>
</evidence>
<keyword evidence="1" id="KW-0732">Signal</keyword>
<dbReference type="AlphaFoldDB" id="A8NA06"/>
<feature type="signal peptide" evidence="1">
    <location>
        <begin position="1"/>
        <end position="22"/>
    </location>
</feature>
<protein>
    <submittedName>
        <fullName evidence="2">Uncharacterized protein</fullName>
    </submittedName>
</protein>
<dbReference type="EMBL" id="AACS02000007">
    <property type="protein sequence ID" value="EAU90195.2"/>
    <property type="molecule type" value="Genomic_DNA"/>
</dbReference>
<sequence length="297" mass="32169">MHLKSFLSSVILLASVVANAFAVSQDDSSLLVHSPGAEYRPADFLVTGRETGLPTKMSQRRSTDFHHLTNADRLARRLPLKPPVRKSSRRAAVQRPSPGPIETIRGKISVVNDQGQSMGWLRNQNDVYLGFSTDSASALTVSLSVDSLQSSPSQVRVTFLNSKRPEPYLGLVQGRDNVGDSVGAPDSFNYLYLNSIAEPGTAPGSGGSNAANSNAWSAATRTPRIGQSDVWTFDRSSNRLIPYWINPDLSSYGPIEIYTQSNVLYVLPNPGGFMARFPSPLGGPYHLVFVPDAPIVP</sequence>
<organism evidence="2 3">
    <name type="scientific">Coprinopsis cinerea (strain Okayama-7 / 130 / ATCC MYA-4618 / FGSC 9003)</name>
    <name type="common">Inky cap fungus</name>
    <name type="synonym">Hormographiella aspergillata</name>
    <dbReference type="NCBI Taxonomy" id="240176"/>
    <lineage>
        <taxon>Eukaryota</taxon>
        <taxon>Fungi</taxon>
        <taxon>Dikarya</taxon>
        <taxon>Basidiomycota</taxon>
        <taxon>Agaricomycotina</taxon>
        <taxon>Agaricomycetes</taxon>
        <taxon>Agaricomycetidae</taxon>
        <taxon>Agaricales</taxon>
        <taxon>Agaricineae</taxon>
        <taxon>Psathyrellaceae</taxon>
        <taxon>Coprinopsis</taxon>
    </lineage>
</organism>
<evidence type="ECO:0000256" key="1">
    <source>
        <dbReference type="SAM" id="SignalP"/>
    </source>
</evidence>
<keyword evidence="3" id="KW-1185">Reference proteome</keyword>
<reference evidence="2 3" key="1">
    <citation type="journal article" date="2010" name="Proc. Natl. Acad. Sci. U.S.A.">
        <title>Insights into evolution of multicellular fungi from the assembled chromosomes of the mushroom Coprinopsis cinerea (Coprinus cinereus).</title>
        <authorList>
            <person name="Stajich J.E."/>
            <person name="Wilke S.K."/>
            <person name="Ahren D."/>
            <person name="Au C.H."/>
            <person name="Birren B.W."/>
            <person name="Borodovsky M."/>
            <person name="Burns C."/>
            <person name="Canback B."/>
            <person name="Casselton L.A."/>
            <person name="Cheng C.K."/>
            <person name="Deng J."/>
            <person name="Dietrich F.S."/>
            <person name="Fargo D.C."/>
            <person name="Farman M.L."/>
            <person name="Gathman A.C."/>
            <person name="Goldberg J."/>
            <person name="Guigo R."/>
            <person name="Hoegger P.J."/>
            <person name="Hooker J.B."/>
            <person name="Huggins A."/>
            <person name="James T.Y."/>
            <person name="Kamada T."/>
            <person name="Kilaru S."/>
            <person name="Kodira C."/>
            <person name="Kues U."/>
            <person name="Kupfer D."/>
            <person name="Kwan H.S."/>
            <person name="Lomsadze A."/>
            <person name="Li W."/>
            <person name="Lilly W.W."/>
            <person name="Ma L.J."/>
            <person name="Mackey A.J."/>
            <person name="Manning G."/>
            <person name="Martin F."/>
            <person name="Muraguchi H."/>
            <person name="Natvig D.O."/>
            <person name="Palmerini H."/>
            <person name="Ramesh M.A."/>
            <person name="Rehmeyer C.J."/>
            <person name="Roe B.A."/>
            <person name="Shenoy N."/>
            <person name="Stanke M."/>
            <person name="Ter-Hovhannisyan V."/>
            <person name="Tunlid A."/>
            <person name="Velagapudi R."/>
            <person name="Vision T.J."/>
            <person name="Zeng Q."/>
            <person name="Zolan M.E."/>
            <person name="Pukkila P.J."/>
        </authorList>
    </citation>
    <scope>NUCLEOTIDE SEQUENCE [LARGE SCALE GENOMIC DNA]</scope>
    <source>
        <strain evidence="3">Okayama-7 / 130 / ATCC MYA-4618 / FGSC 9003</strain>
    </source>
</reference>
<accession>A8NA06</accession>
<dbReference type="KEGG" id="cci:CC1G_05733"/>
<name>A8NA06_COPC7</name>
<dbReference type="VEuPathDB" id="FungiDB:CC1G_05733"/>
<dbReference type="OrthoDB" id="4584900at2759"/>
<dbReference type="OMA" id="SAQWINP"/>
<comment type="caution">
    <text evidence="2">The sequence shown here is derived from an EMBL/GenBank/DDBJ whole genome shotgun (WGS) entry which is preliminary data.</text>
</comment>
<evidence type="ECO:0000313" key="2">
    <source>
        <dbReference type="EMBL" id="EAU90195.2"/>
    </source>
</evidence>
<dbReference type="HOGENOM" id="CLU_066064_0_1_1"/>
<dbReference type="eggNOG" id="ENOG502SSPF">
    <property type="taxonomic scope" value="Eukaryota"/>
</dbReference>
<dbReference type="InParanoid" id="A8NA06"/>
<dbReference type="Proteomes" id="UP000001861">
    <property type="component" value="Unassembled WGS sequence"/>
</dbReference>